<dbReference type="EMBL" id="JBAKBE010000014">
    <property type="protein sequence ID" value="MEH0098468.1"/>
    <property type="molecule type" value="Genomic_DNA"/>
</dbReference>
<dbReference type="SUPFAM" id="SSF53686">
    <property type="entry name" value="Tryptophan synthase beta subunit-like PLP-dependent enzymes"/>
    <property type="match status" value="1"/>
</dbReference>
<dbReference type="InterPro" id="IPR000634">
    <property type="entry name" value="Ser/Thr_deHydtase_PyrdxlP-BS"/>
</dbReference>
<dbReference type="InterPro" id="IPR001926">
    <property type="entry name" value="TrpB-like_PALP"/>
</dbReference>
<keyword evidence="2" id="KW-0663">Pyridoxal phosphate</keyword>
<evidence type="ECO:0000259" key="4">
    <source>
        <dbReference type="Pfam" id="PF00291"/>
    </source>
</evidence>
<accession>A0ABU7ZTT3</accession>
<comment type="caution">
    <text evidence="5">The sequence shown here is derived from an EMBL/GenBank/DDBJ whole genome shotgun (WGS) entry which is preliminary data.</text>
</comment>
<dbReference type="RefSeq" id="WP_334252933.1">
    <property type="nucleotide sequence ID" value="NZ_JBAKBE010000014.1"/>
</dbReference>
<keyword evidence="3" id="KW-0456">Lyase</keyword>
<sequence length="337" mass="34941">MNGTLSLDDVKAAAEQLRGHAFETPLLSFKVLDDAAGRKVWLKPENLQRTGSFKFRGAFNRLSQIPEGERAAGVVACSSGNHAQGVAEAARILGMPAVIVMPEDAPAIKLKRTAEMGARVVTYKRGVEDRIAIAKAICEENGATFVHPYDDRGVIAGQGTIGLEIVRQSAALGLDIEAVAACTGGGGLTSGVALGLEEGLPEAVVYTCEPAGFDDYARSLASGRREVNASGSGSVCDAILTESPGELSFEVLTRRKARGLVVSDDEALAAVAFAFRELKLVVEPGGAVALASVLFRKMPAGNGPVVAILSGGNIDPETLETALTVCSLLPGKIPGSN</sequence>
<gene>
    <name evidence="5" type="ORF">V6L76_19575</name>
</gene>
<proteinExistence type="predicted"/>
<evidence type="ECO:0000256" key="2">
    <source>
        <dbReference type="ARBA" id="ARBA00022898"/>
    </source>
</evidence>
<dbReference type="Proteomes" id="UP001380822">
    <property type="component" value="Unassembled WGS sequence"/>
</dbReference>
<dbReference type="Gene3D" id="3.40.50.1100">
    <property type="match status" value="2"/>
</dbReference>
<dbReference type="PROSITE" id="PS00165">
    <property type="entry name" value="DEHYDRATASE_SER_THR"/>
    <property type="match status" value="1"/>
</dbReference>
<dbReference type="InterPro" id="IPR036052">
    <property type="entry name" value="TrpB-like_PALP_sf"/>
</dbReference>
<evidence type="ECO:0000313" key="5">
    <source>
        <dbReference type="EMBL" id="MEH0098468.1"/>
    </source>
</evidence>
<name>A0ABU7ZTT3_9HYPH</name>
<dbReference type="PANTHER" id="PTHR48078:SF6">
    <property type="entry name" value="L-THREONINE DEHYDRATASE CATABOLIC TDCB"/>
    <property type="match status" value="1"/>
</dbReference>
<evidence type="ECO:0000313" key="6">
    <source>
        <dbReference type="Proteomes" id="UP001380822"/>
    </source>
</evidence>
<dbReference type="InterPro" id="IPR050147">
    <property type="entry name" value="Ser/Thr_Dehydratase"/>
</dbReference>
<dbReference type="PANTHER" id="PTHR48078">
    <property type="entry name" value="THREONINE DEHYDRATASE, MITOCHONDRIAL-RELATED"/>
    <property type="match status" value="1"/>
</dbReference>
<comment type="cofactor">
    <cofactor evidence="1">
        <name>pyridoxal 5'-phosphate</name>
        <dbReference type="ChEBI" id="CHEBI:597326"/>
    </cofactor>
</comment>
<organism evidence="5 6">
    <name type="scientific">Pannonibacter anstelovis</name>
    <dbReference type="NCBI Taxonomy" id="3121537"/>
    <lineage>
        <taxon>Bacteria</taxon>
        <taxon>Pseudomonadati</taxon>
        <taxon>Pseudomonadota</taxon>
        <taxon>Alphaproteobacteria</taxon>
        <taxon>Hyphomicrobiales</taxon>
        <taxon>Stappiaceae</taxon>
        <taxon>Pannonibacter</taxon>
    </lineage>
</organism>
<reference evidence="5 6" key="1">
    <citation type="submission" date="2024-02" db="EMBL/GenBank/DDBJ databases">
        <title>A new putative Pannonibacter species isolated from two cases of bloodstream infections in paediatric patients.</title>
        <authorList>
            <person name="Castellana S."/>
            <person name="De Laurentiis V."/>
            <person name="Grassi M."/>
            <person name="De Leonardis F."/>
            <person name="Mosca A."/>
            <person name="De Carlo C."/>
            <person name="Sparapano E."/>
            <person name="Ronga L."/>
            <person name="Santacroce L."/>
            <person name="Chironna M."/>
            <person name="De Robertis A."/>
            <person name="Bianco A."/>
            <person name="Del Sambro L."/>
            <person name="Capozzi L."/>
            <person name="Parisi A."/>
        </authorList>
    </citation>
    <scope>NUCLEOTIDE SEQUENCE [LARGE SCALE GENOMIC DNA]</scope>
    <source>
        <strain evidence="5 6">Pt2</strain>
    </source>
</reference>
<evidence type="ECO:0000256" key="1">
    <source>
        <dbReference type="ARBA" id="ARBA00001933"/>
    </source>
</evidence>
<evidence type="ECO:0000256" key="3">
    <source>
        <dbReference type="ARBA" id="ARBA00023239"/>
    </source>
</evidence>
<keyword evidence="6" id="KW-1185">Reference proteome</keyword>
<protein>
    <submittedName>
        <fullName evidence="5">Threonine/serine dehydratase</fullName>
    </submittedName>
</protein>
<dbReference type="Pfam" id="PF00291">
    <property type="entry name" value="PALP"/>
    <property type="match status" value="1"/>
</dbReference>
<feature type="domain" description="Tryptophan synthase beta chain-like PALP" evidence="4">
    <location>
        <begin position="19"/>
        <end position="311"/>
    </location>
</feature>
<dbReference type="CDD" id="cd01562">
    <property type="entry name" value="Thr-dehyd"/>
    <property type="match status" value="1"/>
</dbReference>